<dbReference type="PROSITE" id="PS51257">
    <property type="entry name" value="PROKAR_LIPOPROTEIN"/>
    <property type="match status" value="1"/>
</dbReference>
<dbReference type="Pfam" id="PF00496">
    <property type="entry name" value="SBP_bac_5"/>
    <property type="match status" value="1"/>
</dbReference>
<dbReference type="RefSeq" id="WP_377046780.1">
    <property type="nucleotide sequence ID" value="NZ_JBHLUN010000036.1"/>
</dbReference>
<feature type="signal peptide" evidence="3">
    <location>
        <begin position="1"/>
        <end position="28"/>
    </location>
</feature>
<evidence type="ECO:0000313" key="5">
    <source>
        <dbReference type="EMBL" id="MFC0411028.1"/>
    </source>
</evidence>
<dbReference type="Proteomes" id="UP001589865">
    <property type="component" value="Unassembled WGS sequence"/>
</dbReference>
<evidence type="ECO:0000259" key="4">
    <source>
        <dbReference type="Pfam" id="PF00496"/>
    </source>
</evidence>
<dbReference type="InterPro" id="IPR000914">
    <property type="entry name" value="SBP_5_dom"/>
</dbReference>
<dbReference type="EMBL" id="JBHLUN010000036">
    <property type="protein sequence ID" value="MFC0411028.1"/>
    <property type="molecule type" value="Genomic_DNA"/>
</dbReference>
<comment type="caution">
    <text evidence="5">The sequence shown here is derived from an EMBL/GenBank/DDBJ whole genome shotgun (WGS) entry which is preliminary data.</text>
</comment>
<dbReference type="Gene3D" id="3.40.190.10">
    <property type="entry name" value="Periplasmic binding protein-like II"/>
    <property type="match status" value="1"/>
</dbReference>
<proteinExistence type="inferred from homology"/>
<sequence length="505" mass="56171">MRSSAGFCLLLAASCLGAGMALPQAARAASDDATIVLPVPFSNIDACNISSESGIISRENIVETLTQLDPVDSSPKPRLALSWQQTGPLTWRVVLRQGVKFHDGASFDSKALAAAVDRMLDPKLECLDRLRYMRDVGLTVTVVDDHTVDLGTKTPQPLMPVLMAYIGVGSPNSPRTLSREPVGTGPFRIAGWRGDQQLTVQRFDGYWGEKPALARATYLWRAEPALRAAMVQVGEADVALAIAATDATDKQTDFAYQNGETTRLRFVMTAPLDDIRVRRAMNLAIDREGLRDGLFTKDFQIATQFFVPRIAGYNPDLKPWRFDPAEAKRLLAAAKADGVPVDREIVLIARIGFFPQVQEAMEAMIQMWSDVGLKVRLRMMDRAEWLKLVNKPFAENRGPTLIQEQHDNTTGDASFTMNFRYRSDGQQSEIAVPALDRILDQANAASGEERRKLFQEANRMAAEDIVPDVLMFYMVNYIRIAPRLDFRPTNVNSTQLELSDIHVRN</sequence>
<protein>
    <submittedName>
        <fullName evidence="5">ABC transporter substrate-binding protein</fullName>
    </submittedName>
</protein>
<evidence type="ECO:0000256" key="1">
    <source>
        <dbReference type="ARBA" id="ARBA00004418"/>
    </source>
</evidence>
<comment type="similarity">
    <text evidence="2">Belongs to the bacterial solute-binding protein 5 family.</text>
</comment>
<dbReference type="InterPro" id="IPR039424">
    <property type="entry name" value="SBP_5"/>
</dbReference>
<keyword evidence="3" id="KW-0732">Signal</keyword>
<dbReference type="PIRSF" id="PIRSF002741">
    <property type="entry name" value="MppA"/>
    <property type="match status" value="1"/>
</dbReference>
<name>A0ABV6K2L5_9PROT</name>
<comment type="subcellular location">
    <subcellularLocation>
        <location evidence="1">Periplasm</location>
    </subcellularLocation>
</comment>
<keyword evidence="6" id="KW-1185">Reference proteome</keyword>
<feature type="domain" description="Solute-binding protein family 5" evidence="4">
    <location>
        <begin position="75"/>
        <end position="389"/>
    </location>
</feature>
<dbReference type="Gene3D" id="3.90.76.10">
    <property type="entry name" value="Dipeptide-binding Protein, Domain 1"/>
    <property type="match status" value="1"/>
</dbReference>
<dbReference type="Gene3D" id="3.10.105.10">
    <property type="entry name" value="Dipeptide-binding Protein, Domain 3"/>
    <property type="match status" value="1"/>
</dbReference>
<reference evidence="5 6" key="1">
    <citation type="submission" date="2024-09" db="EMBL/GenBank/DDBJ databases">
        <authorList>
            <person name="Sun Q."/>
            <person name="Mori K."/>
        </authorList>
    </citation>
    <scope>NUCLEOTIDE SEQUENCE [LARGE SCALE GENOMIC DNA]</scope>
    <source>
        <strain evidence="5 6">TBRC 5777</strain>
    </source>
</reference>
<dbReference type="PANTHER" id="PTHR30290">
    <property type="entry name" value="PERIPLASMIC BINDING COMPONENT OF ABC TRANSPORTER"/>
    <property type="match status" value="1"/>
</dbReference>
<evidence type="ECO:0000256" key="3">
    <source>
        <dbReference type="SAM" id="SignalP"/>
    </source>
</evidence>
<evidence type="ECO:0000256" key="2">
    <source>
        <dbReference type="ARBA" id="ARBA00005695"/>
    </source>
</evidence>
<dbReference type="SUPFAM" id="SSF53850">
    <property type="entry name" value="Periplasmic binding protein-like II"/>
    <property type="match status" value="1"/>
</dbReference>
<gene>
    <name evidence="5" type="ORF">ACFFGY_22510</name>
</gene>
<dbReference type="InterPro" id="IPR030678">
    <property type="entry name" value="Peptide/Ni-bd"/>
</dbReference>
<accession>A0ABV6K2L5</accession>
<evidence type="ECO:0000313" key="6">
    <source>
        <dbReference type="Proteomes" id="UP001589865"/>
    </source>
</evidence>
<organism evidence="5 6">
    <name type="scientific">Roseomonas elaeocarpi</name>
    <dbReference type="NCBI Taxonomy" id="907779"/>
    <lineage>
        <taxon>Bacteria</taxon>
        <taxon>Pseudomonadati</taxon>
        <taxon>Pseudomonadota</taxon>
        <taxon>Alphaproteobacteria</taxon>
        <taxon>Acetobacterales</taxon>
        <taxon>Roseomonadaceae</taxon>
        <taxon>Roseomonas</taxon>
    </lineage>
</organism>
<feature type="chain" id="PRO_5045926327" evidence="3">
    <location>
        <begin position="29"/>
        <end position="505"/>
    </location>
</feature>